<evidence type="ECO:0000256" key="2">
    <source>
        <dbReference type="PROSITE-ProRule" id="PRU00169"/>
    </source>
</evidence>
<organism evidence="4 5">
    <name type="scientific">Piscinibacterium candidicorallinum</name>
    <dbReference type="NCBI Taxonomy" id="1793872"/>
    <lineage>
        <taxon>Bacteria</taxon>
        <taxon>Pseudomonadati</taxon>
        <taxon>Pseudomonadota</taxon>
        <taxon>Betaproteobacteria</taxon>
        <taxon>Burkholderiales</taxon>
        <taxon>Piscinibacterium</taxon>
    </lineage>
</organism>
<name>A0ABV7H656_9BURK</name>
<dbReference type="EMBL" id="JBHRTI010000010">
    <property type="protein sequence ID" value="MFC3149162.1"/>
    <property type="molecule type" value="Genomic_DNA"/>
</dbReference>
<reference evidence="5" key="1">
    <citation type="journal article" date="2019" name="Int. J. Syst. Evol. Microbiol.">
        <title>The Global Catalogue of Microorganisms (GCM) 10K type strain sequencing project: providing services to taxonomists for standard genome sequencing and annotation.</title>
        <authorList>
            <consortium name="The Broad Institute Genomics Platform"/>
            <consortium name="The Broad Institute Genome Sequencing Center for Infectious Disease"/>
            <person name="Wu L."/>
            <person name="Ma J."/>
        </authorList>
    </citation>
    <scope>NUCLEOTIDE SEQUENCE [LARGE SCALE GENOMIC DNA]</scope>
    <source>
        <strain evidence="5">KCTC 52168</strain>
    </source>
</reference>
<accession>A0ABV7H656</accession>
<keyword evidence="5" id="KW-1185">Reference proteome</keyword>
<gene>
    <name evidence="4" type="ORF">ACFOEN_16185</name>
</gene>
<proteinExistence type="predicted"/>
<dbReference type="InterPro" id="IPR050595">
    <property type="entry name" value="Bact_response_regulator"/>
</dbReference>
<keyword evidence="1 2" id="KW-0597">Phosphoprotein</keyword>
<evidence type="ECO:0000313" key="4">
    <source>
        <dbReference type="EMBL" id="MFC3149162.1"/>
    </source>
</evidence>
<dbReference type="Pfam" id="PF00072">
    <property type="entry name" value="Response_reg"/>
    <property type="match status" value="1"/>
</dbReference>
<dbReference type="PROSITE" id="PS50110">
    <property type="entry name" value="RESPONSE_REGULATORY"/>
    <property type="match status" value="1"/>
</dbReference>
<dbReference type="InterPro" id="IPR011006">
    <property type="entry name" value="CheY-like_superfamily"/>
</dbReference>
<dbReference type="CDD" id="cd00156">
    <property type="entry name" value="REC"/>
    <property type="match status" value="1"/>
</dbReference>
<evidence type="ECO:0000259" key="3">
    <source>
        <dbReference type="PROSITE" id="PS50110"/>
    </source>
</evidence>
<dbReference type="InterPro" id="IPR001789">
    <property type="entry name" value="Sig_transdc_resp-reg_receiver"/>
</dbReference>
<dbReference type="Gene3D" id="3.40.50.2300">
    <property type="match status" value="1"/>
</dbReference>
<dbReference type="PANTHER" id="PTHR44591">
    <property type="entry name" value="STRESS RESPONSE REGULATOR PROTEIN 1"/>
    <property type="match status" value="1"/>
</dbReference>
<evidence type="ECO:0000256" key="1">
    <source>
        <dbReference type="ARBA" id="ARBA00022553"/>
    </source>
</evidence>
<dbReference type="Gene3D" id="1.20.120.160">
    <property type="entry name" value="HPT domain"/>
    <property type="match status" value="1"/>
</dbReference>
<feature type="modified residue" description="4-aspartylphosphate" evidence="2">
    <location>
        <position position="56"/>
    </location>
</feature>
<sequence>MTASALQILLVEDDAGVRRFFEMICIDLPVALRSVATARDALAALDQQWPDLLITDLMLPGEHGLWLIEQIHARSALADHARPRICVFSADASPQTAQAIAHAGVWRTLRKPASITEIEDCIEAARHARDAAPSAAADALPRASVVASPGDEAFAVVAPGLDSAVDAIADPVAEHFGGNQALFMAFASSARARFASDVAEGEAALQRGDAAQIERLAHSLKTVLRMLGDVAGSQHAAQLEALAHDLVESGTASAAVVQQALAVQWPPVAAALAAQHRLAT</sequence>
<dbReference type="PANTHER" id="PTHR44591:SF3">
    <property type="entry name" value="RESPONSE REGULATORY DOMAIN-CONTAINING PROTEIN"/>
    <property type="match status" value="1"/>
</dbReference>
<feature type="domain" description="Response regulatory" evidence="3">
    <location>
        <begin position="7"/>
        <end position="126"/>
    </location>
</feature>
<protein>
    <submittedName>
        <fullName evidence="4">Response regulator</fullName>
    </submittedName>
</protein>
<dbReference type="InterPro" id="IPR036641">
    <property type="entry name" value="HPT_dom_sf"/>
</dbReference>
<evidence type="ECO:0000313" key="5">
    <source>
        <dbReference type="Proteomes" id="UP001595556"/>
    </source>
</evidence>
<dbReference type="RefSeq" id="WP_377305713.1">
    <property type="nucleotide sequence ID" value="NZ_CP180191.1"/>
</dbReference>
<comment type="caution">
    <text evidence="4">The sequence shown here is derived from an EMBL/GenBank/DDBJ whole genome shotgun (WGS) entry which is preliminary data.</text>
</comment>
<dbReference type="SUPFAM" id="SSF47226">
    <property type="entry name" value="Histidine-containing phosphotransfer domain, HPT domain"/>
    <property type="match status" value="1"/>
</dbReference>
<dbReference type="SMART" id="SM00448">
    <property type="entry name" value="REC"/>
    <property type="match status" value="1"/>
</dbReference>
<dbReference type="Proteomes" id="UP001595556">
    <property type="component" value="Unassembled WGS sequence"/>
</dbReference>
<dbReference type="SUPFAM" id="SSF52172">
    <property type="entry name" value="CheY-like"/>
    <property type="match status" value="1"/>
</dbReference>